<dbReference type="AlphaFoldDB" id="A0A7S4G5A9"/>
<dbReference type="EMBL" id="HBJA01106985">
    <property type="protein sequence ID" value="CAE0825719.1"/>
    <property type="molecule type" value="Transcribed_RNA"/>
</dbReference>
<feature type="compositionally biased region" description="Polar residues" evidence="1">
    <location>
        <begin position="26"/>
        <end position="37"/>
    </location>
</feature>
<evidence type="ECO:0000256" key="2">
    <source>
        <dbReference type="SAM" id="Phobius"/>
    </source>
</evidence>
<accession>A0A7S4G5A9</accession>
<sequence>MAPRTRVGWDPEAGACEQTDMRSKTTKQPSTPPSFASQHKDCFCFLATSLTLSAGVLLVFMLHSINPSAFFESIDNPNVPSDHLPHAAALLPTATSHVHHAASHWMTTAPLHINPPQKEAAKEHI</sequence>
<keyword evidence="2" id="KW-0812">Transmembrane</keyword>
<proteinExistence type="predicted"/>
<feature type="region of interest" description="Disordered" evidence="1">
    <location>
        <begin position="17"/>
        <end position="37"/>
    </location>
</feature>
<evidence type="ECO:0000256" key="1">
    <source>
        <dbReference type="SAM" id="MobiDB-lite"/>
    </source>
</evidence>
<evidence type="ECO:0000313" key="3">
    <source>
        <dbReference type="EMBL" id="CAE0825719.1"/>
    </source>
</evidence>
<organism evidence="3">
    <name type="scientific">Eutreptiella gymnastica</name>
    <dbReference type="NCBI Taxonomy" id="73025"/>
    <lineage>
        <taxon>Eukaryota</taxon>
        <taxon>Discoba</taxon>
        <taxon>Euglenozoa</taxon>
        <taxon>Euglenida</taxon>
        <taxon>Spirocuta</taxon>
        <taxon>Euglenophyceae</taxon>
        <taxon>Eutreptiales</taxon>
        <taxon>Eutreptiaceae</taxon>
        <taxon>Eutreptiella</taxon>
    </lineage>
</organism>
<protein>
    <submittedName>
        <fullName evidence="3">Uncharacterized protein</fullName>
    </submittedName>
</protein>
<gene>
    <name evidence="3" type="ORF">EGYM00163_LOCUS36971</name>
</gene>
<name>A0A7S4G5A9_9EUGL</name>
<reference evidence="3" key="1">
    <citation type="submission" date="2021-01" db="EMBL/GenBank/DDBJ databases">
        <authorList>
            <person name="Corre E."/>
            <person name="Pelletier E."/>
            <person name="Niang G."/>
            <person name="Scheremetjew M."/>
            <person name="Finn R."/>
            <person name="Kale V."/>
            <person name="Holt S."/>
            <person name="Cochrane G."/>
            <person name="Meng A."/>
            <person name="Brown T."/>
            <person name="Cohen L."/>
        </authorList>
    </citation>
    <scope>NUCLEOTIDE SEQUENCE</scope>
    <source>
        <strain evidence="3">CCMP1594</strain>
    </source>
</reference>
<feature type="transmembrane region" description="Helical" evidence="2">
    <location>
        <begin position="42"/>
        <end position="62"/>
    </location>
</feature>
<keyword evidence="2" id="KW-0472">Membrane</keyword>
<keyword evidence="2" id="KW-1133">Transmembrane helix</keyword>